<gene>
    <name evidence="1" type="ORF">AYI69_g7459</name>
</gene>
<sequence length="91" mass="10255">MPAPDPDPSPPITHYFSYRRCTHNILYAFSSHNSLVPKLIPGPERLPHRYVPVVKSDIFVMYTINHSSSYIVPNITVIVAIASICTEPPYC</sequence>
<protein>
    <submittedName>
        <fullName evidence="1">Uncharacterized protein</fullName>
    </submittedName>
</protein>
<keyword evidence="2" id="KW-1185">Reference proteome</keyword>
<proteinExistence type="predicted"/>
<dbReference type="EMBL" id="LSSM01003612">
    <property type="protein sequence ID" value="OMJ17358.1"/>
    <property type="molecule type" value="Genomic_DNA"/>
</dbReference>
<accession>A0A1R1XRV6</accession>
<comment type="caution">
    <text evidence="1">The sequence shown here is derived from an EMBL/GenBank/DDBJ whole genome shotgun (WGS) entry which is preliminary data.</text>
</comment>
<name>A0A1R1XRV6_9FUNG</name>
<evidence type="ECO:0000313" key="1">
    <source>
        <dbReference type="EMBL" id="OMJ17358.1"/>
    </source>
</evidence>
<evidence type="ECO:0000313" key="2">
    <source>
        <dbReference type="Proteomes" id="UP000187429"/>
    </source>
</evidence>
<reference evidence="2" key="1">
    <citation type="submission" date="2017-01" db="EMBL/GenBank/DDBJ databases">
        <authorList>
            <person name="Wang Y."/>
            <person name="White M."/>
            <person name="Kvist S."/>
            <person name="Moncalvo J.-M."/>
        </authorList>
    </citation>
    <scope>NUCLEOTIDE SEQUENCE [LARGE SCALE GENOMIC DNA]</scope>
    <source>
        <strain evidence="2">ID-206-W2</strain>
    </source>
</reference>
<dbReference type="AlphaFoldDB" id="A0A1R1XRV6"/>
<dbReference type="Proteomes" id="UP000187429">
    <property type="component" value="Unassembled WGS sequence"/>
</dbReference>
<organism evidence="1 2">
    <name type="scientific">Smittium culicis</name>
    <dbReference type="NCBI Taxonomy" id="133412"/>
    <lineage>
        <taxon>Eukaryota</taxon>
        <taxon>Fungi</taxon>
        <taxon>Fungi incertae sedis</taxon>
        <taxon>Zoopagomycota</taxon>
        <taxon>Kickxellomycotina</taxon>
        <taxon>Harpellomycetes</taxon>
        <taxon>Harpellales</taxon>
        <taxon>Legeriomycetaceae</taxon>
        <taxon>Smittium</taxon>
    </lineage>
</organism>